<dbReference type="RefSeq" id="WP_068810668.1">
    <property type="nucleotide sequence ID" value="NZ_BMIY01000014.1"/>
</dbReference>
<name>A0A916VJQ1_9GAMM</name>
<comment type="caution">
    <text evidence="1">The sequence shown here is derived from an EMBL/GenBank/DDBJ whole genome shotgun (WGS) entry which is preliminary data.</text>
</comment>
<accession>A0A916VJQ1</accession>
<gene>
    <name evidence="1" type="ORF">GCM10011403_28110</name>
</gene>
<reference evidence="1" key="2">
    <citation type="submission" date="2020-09" db="EMBL/GenBank/DDBJ databases">
        <authorList>
            <person name="Sun Q."/>
            <person name="Zhou Y."/>
        </authorList>
    </citation>
    <scope>NUCLEOTIDE SEQUENCE</scope>
    <source>
        <strain evidence="1">CGMCC 1.15425</strain>
    </source>
</reference>
<protein>
    <submittedName>
        <fullName evidence="1">Uncharacterized protein</fullName>
    </submittedName>
</protein>
<dbReference type="AlphaFoldDB" id="A0A916VJQ1"/>
<reference evidence="1" key="1">
    <citation type="journal article" date="2014" name="Int. J. Syst. Evol. Microbiol.">
        <title>Complete genome sequence of Corynebacterium casei LMG S-19264T (=DSM 44701T), isolated from a smear-ripened cheese.</title>
        <authorList>
            <consortium name="US DOE Joint Genome Institute (JGI-PGF)"/>
            <person name="Walter F."/>
            <person name="Albersmeier A."/>
            <person name="Kalinowski J."/>
            <person name="Ruckert C."/>
        </authorList>
    </citation>
    <scope>NUCLEOTIDE SEQUENCE</scope>
    <source>
        <strain evidence="1">CGMCC 1.15425</strain>
    </source>
</reference>
<dbReference type="OrthoDB" id="7869604at2"/>
<sequence length="72" mass="7748">MIAEAPFSYRSTKNGLVQIAYKDRVVTTLSGAEAAKFLSRVTSGDSDAAQLIMAKATGHFKHGNERMSKTGK</sequence>
<evidence type="ECO:0000313" key="1">
    <source>
        <dbReference type="EMBL" id="GFZ82971.1"/>
    </source>
</evidence>
<organism evidence="1 2">
    <name type="scientific">Pseudohongiella nitratireducens</name>
    <dbReference type="NCBI Taxonomy" id="1768907"/>
    <lineage>
        <taxon>Bacteria</taxon>
        <taxon>Pseudomonadati</taxon>
        <taxon>Pseudomonadota</taxon>
        <taxon>Gammaproteobacteria</taxon>
        <taxon>Pseudomonadales</taxon>
        <taxon>Pseudohongiellaceae</taxon>
        <taxon>Pseudohongiella</taxon>
    </lineage>
</organism>
<dbReference type="Proteomes" id="UP000627715">
    <property type="component" value="Unassembled WGS sequence"/>
</dbReference>
<evidence type="ECO:0000313" key="2">
    <source>
        <dbReference type="Proteomes" id="UP000627715"/>
    </source>
</evidence>
<dbReference type="EMBL" id="BMIY01000014">
    <property type="protein sequence ID" value="GFZ82971.1"/>
    <property type="molecule type" value="Genomic_DNA"/>
</dbReference>
<keyword evidence="2" id="KW-1185">Reference proteome</keyword>
<proteinExistence type="predicted"/>